<keyword evidence="2" id="KW-1015">Disulfide bond</keyword>
<dbReference type="PROSITE" id="PS51352">
    <property type="entry name" value="THIOREDOXIN_2"/>
    <property type="match status" value="1"/>
</dbReference>
<organism evidence="4 5">
    <name type="scientific">Aspergillus luchuensis (strain CBS 106.47)</name>
    <dbReference type="NCBI Taxonomy" id="1137211"/>
    <lineage>
        <taxon>Eukaryota</taxon>
        <taxon>Fungi</taxon>
        <taxon>Dikarya</taxon>
        <taxon>Ascomycota</taxon>
        <taxon>Pezizomycotina</taxon>
        <taxon>Eurotiomycetes</taxon>
        <taxon>Eurotiomycetidae</taxon>
        <taxon>Eurotiales</taxon>
        <taxon>Aspergillaceae</taxon>
        <taxon>Aspergillus</taxon>
        <taxon>Aspergillus subgen. Circumdati</taxon>
    </lineage>
</organism>
<feature type="domain" description="Thioredoxin" evidence="3">
    <location>
        <begin position="1"/>
        <end position="75"/>
    </location>
</feature>
<dbReference type="Pfam" id="PF00085">
    <property type="entry name" value="Thioredoxin"/>
    <property type="match status" value="1"/>
</dbReference>
<dbReference type="SUPFAM" id="SSF52833">
    <property type="entry name" value="Thioredoxin-like"/>
    <property type="match status" value="1"/>
</dbReference>
<proteinExistence type="inferred from homology"/>
<evidence type="ECO:0000313" key="4">
    <source>
        <dbReference type="EMBL" id="OJZ80173.1"/>
    </source>
</evidence>
<evidence type="ECO:0000313" key="5">
    <source>
        <dbReference type="Proteomes" id="UP000184063"/>
    </source>
</evidence>
<dbReference type="VEuPathDB" id="FungiDB:ASPFODRAFT_148125"/>
<comment type="similarity">
    <text evidence="1">Belongs to the thioredoxin family.</text>
</comment>
<dbReference type="AlphaFoldDB" id="A0A1M3T097"/>
<sequence length="75" mass="8318">CPPCRAISPEFSRLSQAYPEVKFLAVNVDRMGSVSRRNNVNAMPTFLAYDVGKEAGRIIGADIRSVQNHIRELLA</sequence>
<dbReference type="InterPro" id="IPR013766">
    <property type="entry name" value="Thioredoxin_domain"/>
</dbReference>
<name>A0A1M3T097_ASPLC</name>
<dbReference type="OrthoDB" id="19690at2759"/>
<evidence type="ECO:0000256" key="1">
    <source>
        <dbReference type="ARBA" id="ARBA00008987"/>
    </source>
</evidence>
<dbReference type="Proteomes" id="UP000184063">
    <property type="component" value="Unassembled WGS sequence"/>
</dbReference>
<dbReference type="EMBL" id="KV878259">
    <property type="protein sequence ID" value="OJZ80173.1"/>
    <property type="molecule type" value="Genomic_DNA"/>
</dbReference>
<evidence type="ECO:0000259" key="3">
    <source>
        <dbReference type="PROSITE" id="PS51352"/>
    </source>
</evidence>
<reference evidence="5" key="1">
    <citation type="journal article" date="2017" name="Genome Biol.">
        <title>Comparative genomics reveals high biological diversity and specific adaptations in the industrially and medically important fungal genus Aspergillus.</title>
        <authorList>
            <person name="de Vries R.P."/>
            <person name="Riley R."/>
            <person name="Wiebenga A."/>
            <person name="Aguilar-Osorio G."/>
            <person name="Amillis S."/>
            <person name="Uchima C.A."/>
            <person name="Anderluh G."/>
            <person name="Asadollahi M."/>
            <person name="Askin M."/>
            <person name="Barry K."/>
            <person name="Battaglia E."/>
            <person name="Bayram O."/>
            <person name="Benocci T."/>
            <person name="Braus-Stromeyer S.A."/>
            <person name="Caldana C."/>
            <person name="Canovas D."/>
            <person name="Cerqueira G.C."/>
            <person name="Chen F."/>
            <person name="Chen W."/>
            <person name="Choi C."/>
            <person name="Clum A."/>
            <person name="Dos Santos R.A."/>
            <person name="Damasio A.R."/>
            <person name="Diallinas G."/>
            <person name="Emri T."/>
            <person name="Fekete E."/>
            <person name="Flipphi M."/>
            <person name="Freyberg S."/>
            <person name="Gallo A."/>
            <person name="Gournas C."/>
            <person name="Habgood R."/>
            <person name="Hainaut M."/>
            <person name="Harispe M.L."/>
            <person name="Henrissat B."/>
            <person name="Hilden K.S."/>
            <person name="Hope R."/>
            <person name="Hossain A."/>
            <person name="Karabika E."/>
            <person name="Karaffa L."/>
            <person name="Karanyi Z."/>
            <person name="Krasevec N."/>
            <person name="Kuo A."/>
            <person name="Kusch H."/>
            <person name="LaButti K."/>
            <person name="Lagendijk E.L."/>
            <person name="Lapidus A."/>
            <person name="Levasseur A."/>
            <person name="Lindquist E."/>
            <person name="Lipzen A."/>
            <person name="Logrieco A.F."/>
            <person name="MacCabe A."/>
            <person name="Maekelae M.R."/>
            <person name="Malavazi I."/>
            <person name="Melin P."/>
            <person name="Meyer V."/>
            <person name="Mielnichuk N."/>
            <person name="Miskei M."/>
            <person name="Molnar A.P."/>
            <person name="Mule G."/>
            <person name="Ngan C.Y."/>
            <person name="Orejas M."/>
            <person name="Orosz E."/>
            <person name="Ouedraogo J.P."/>
            <person name="Overkamp K.M."/>
            <person name="Park H.-S."/>
            <person name="Perrone G."/>
            <person name="Piumi F."/>
            <person name="Punt P.J."/>
            <person name="Ram A.F."/>
            <person name="Ramon A."/>
            <person name="Rauscher S."/>
            <person name="Record E."/>
            <person name="Riano-Pachon D.M."/>
            <person name="Robert V."/>
            <person name="Roehrig J."/>
            <person name="Ruller R."/>
            <person name="Salamov A."/>
            <person name="Salih N.S."/>
            <person name="Samson R.A."/>
            <person name="Sandor E."/>
            <person name="Sanguinetti M."/>
            <person name="Schuetze T."/>
            <person name="Sepcic K."/>
            <person name="Shelest E."/>
            <person name="Sherlock G."/>
            <person name="Sophianopoulou V."/>
            <person name="Squina F.M."/>
            <person name="Sun H."/>
            <person name="Susca A."/>
            <person name="Todd R.B."/>
            <person name="Tsang A."/>
            <person name="Unkles S.E."/>
            <person name="van de Wiele N."/>
            <person name="van Rossen-Uffink D."/>
            <person name="Oliveira J.V."/>
            <person name="Vesth T.C."/>
            <person name="Visser J."/>
            <person name="Yu J.-H."/>
            <person name="Zhou M."/>
            <person name="Andersen M.R."/>
            <person name="Archer D.B."/>
            <person name="Baker S.E."/>
            <person name="Benoit I."/>
            <person name="Brakhage A.A."/>
            <person name="Braus G.H."/>
            <person name="Fischer R."/>
            <person name="Frisvad J.C."/>
            <person name="Goldman G.H."/>
            <person name="Houbraken J."/>
            <person name="Oakley B."/>
            <person name="Pocsi I."/>
            <person name="Scazzocchio C."/>
            <person name="Seiboth B."/>
            <person name="vanKuyk P.A."/>
            <person name="Wortman J."/>
            <person name="Dyer P.S."/>
            <person name="Grigoriev I.V."/>
        </authorList>
    </citation>
    <scope>NUCLEOTIDE SEQUENCE [LARGE SCALE GENOMIC DNA]</scope>
    <source>
        <strain evidence="5">CBS 106.47</strain>
    </source>
</reference>
<protein>
    <recommendedName>
        <fullName evidence="3">Thioredoxin domain-containing protein</fullName>
    </recommendedName>
</protein>
<dbReference type="PANTHER" id="PTHR46115">
    <property type="entry name" value="THIOREDOXIN-LIKE PROTEIN 1"/>
    <property type="match status" value="1"/>
</dbReference>
<accession>A0A1M3T097</accession>
<dbReference type="CDD" id="cd02947">
    <property type="entry name" value="TRX_family"/>
    <property type="match status" value="1"/>
</dbReference>
<gene>
    <name evidence="4" type="ORF">ASPFODRAFT_148125</name>
</gene>
<feature type="non-terminal residue" evidence="4">
    <location>
        <position position="1"/>
    </location>
</feature>
<dbReference type="Gene3D" id="3.40.30.10">
    <property type="entry name" value="Glutaredoxin"/>
    <property type="match status" value="1"/>
</dbReference>
<evidence type="ECO:0000256" key="2">
    <source>
        <dbReference type="ARBA" id="ARBA00023157"/>
    </source>
</evidence>
<dbReference type="InterPro" id="IPR036249">
    <property type="entry name" value="Thioredoxin-like_sf"/>
</dbReference>